<dbReference type="SUPFAM" id="SSF52058">
    <property type="entry name" value="L domain-like"/>
    <property type="match status" value="1"/>
</dbReference>
<dbReference type="Gene3D" id="1.20.1270.130">
    <property type="entry name" value="Shigella T3SS effector IpaH domain"/>
    <property type="match status" value="1"/>
</dbReference>
<feature type="region of interest" description="Disordered" evidence="4">
    <location>
        <begin position="1"/>
        <end position="62"/>
    </location>
</feature>
<comment type="similarity">
    <text evidence="3">Belongs to the LRR-containing bacterial E3 ligase family.</text>
</comment>
<protein>
    <recommendedName>
        <fullName evidence="5">NEL domain-containing protein</fullName>
    </recommendedName>
</protein>
<keyword evidence="3" id="KW-0833">Ubl conjugation pathway</keyword>
<evidence type="ECO:0000256" key="2">
    <source>
        <dbReference type="ARBA" id="ARBA00022737"/>
    </source>
</evidence>
<dbReference type="Pfam" id="PF14496">
    <property type="entry name" value="NEL"/>
    <property type="match status" value="1"/>
</dbReference>
<dbReference type="PANTHER" id="PTHR48051">
    <property type="match status" value="1"/>
</dbReference>
<keyword evidence="2" id="KW-0677">Repeat</keyword>
<dbReference type="PROSITE" id="PS52053">
    <property type="entry name" value="NEL"/>
    <property type="match status" value="1"/>
</dbReference>
<dbReference type="GO" id="GO:0005737">
    <property type="term" value="C:cytoplasm"/>
    <property type="evidence" value="ECO:0007669"/>
    <property type="project" value="TreeGrafter"/>
</dbReference>
<keyword evidence="3" id="KW-1035">Host cytoplasm</keyword>
<evidence type="ECO:0000259" key="5">
    <source>
        <dbReference type="PROSITE" id="PS52053"/>
    </source>
</evidence>
<proteinExistence type="inferred from homology"/>
<dbReference type="Gene3D" id="3.80.10.10">
    <property type="entry name" value="Ribonuclease Inhibitor"/>
    <property type="match status" value="2"/>
</dbReference>
<name>A0A494Y3N0_9BURK</name>
<gene>
    <name evidence="6" type="ORF">D7S86_12625</name>
</gene>
<feature type="domain" description="NEL" evidence="5">
    <location>
        <begin position="1861"/>
        <end position="2167"/>
    </location>
</feature>
<dbReference type="InterPro" id="IPR032675">
    <property type="entry name" value="LRR_dom_sf"/>
</dbReference>
<keyword evidence="1" id="KW-0433">Leucine-rich repeat</keyword>
<dbReference type="Proteomes" id="UP000270342">
    <property type="component" value="Unassembled WGS sequence"/>
</dbReference>
<sequence>MVRVSKTRRRAMPGTRSLNPSASIRTHRTAPRRERETRSPDRSRGMAHIAGVGPRETDRSRYATRPDTVRPRAVPDADHFRRLAERLATPGACRTIRPECIAEILTRLPAWPADVRLALISRNPDGGVARVIEVGREAARRYGATIPIDAIERYTRAAPGPRDDPRRDALDAFLSDVLDALDTLDARHRARWFEDAAVIADAPGFDPVTWVRDAVSEYLMTHAPALAQDRTMLARAGDLESAGVDYAAHRDAFDAQCAMLAVPTISKPAGVFALLMSWLTGVRGAPHARRLARGAEGASTVDVPSMHAAAAQPPQWVARGPSYEGGMHAGTGFHARATSNAISEPISKPISKPILKPAAKPLPKQNDVRIARAAARALARASKGGPAPSAANRATWLSALFADHARHAQQARRNATDMSDTWARALARHERSYGARRGETMASAYRQMLLSRMIEFLASGSAEAPPLTLGGLSLAEAARAKQTTREVKDACVSRISRELGVSESTADWAATCLFAAHLPVCVHPGVPGDLVLGSLEWVDVQNGMALAESLDADPFDLSYAALLSYAQTVEVAQRNGTLPAHLRMEGMLERTLFALHGGWRAPQEDTGPLHEVAYAHRTNDTVWHALAVARDLRYDKVGRLLARTEALAKFEAKPPMTRRTFTQRMLRKSLPYEPTDAMIEHLMSHDVIETRNGELSLDALYGSYLDTYRARIEPVFTHVARDALDAMGMPGSGDASSSASIRLLMPHVEITKHAQWAASPGDVGFEPARTLHHRGRDDVLIVAWRTGRDEALYSINLPDLLNGTTASEALLRPFVSDERLLAQKLGEARGQLFLDEANRDVRWGDEARWGVETWSAPRPQMSAAAQIGYYFADVYRAHAREAGYEATAIQKRNAALVDFLKSLVPFHDFIQHVRAGQSSEAVGALGRDVIALIPLARAIGKGVTGLTRLARIGGATARAGSANAAGAITRGTATSASAAALRLSALKIARGVAREAVLLFDPGFELALGAGRLAVSGARWASTRLGRFALALDATIGAAVHRLPMREPNTRTASIRGRVFPVIDLEGHAIPVKAIASRTDGGVIVHAVDPHSGLPYGPRLAIDAHGRVAEAAALRKAIPLRRIDMSHRFETALPAGTRVEVWPYLRAQAGDHAVLRIDDAFYTVHLRKRSPCLRRVDDGAVLSVGRAPDAVSATRGASVDIELDGSAEAPMLRVTRSRGDAVAGEPVSLDAQSAQALERYRASPRLPAHAQPNRVGMIAVDGRRYVRIGEHDYFVVFEEGTWRVCHERARWKPGLPIAFDAATNQWAVRSSPNLPGGVNPDAPRVESAAPVNSVRADQVHAQMVGQTGDPQTMFEQWVTHHGVPDDDAKRIRLAIETGAAELDLSAIPVTSVPNFLRTTPGVKALSLRIAAVETFTATPHAFGEIERLRLFAGDAASVVIMPRRADVMNNIEAAPLARLDLVGGDRLREISLHAWKIHTLDLRDVDHVRRLICEWGALETFDLPDMRHLEILDLKDNRLTALRVKDTHAFPALDTLDLSRNALTSLPRLNAPRLDAVLLSDNRLTDVESLEHLASISTLDLRRNALQHVPVYLASRDTLKTYLLAANDFDEVDADIGAFRHLQTLDLSSNRIGVLPDAIGSCRNLQSLDVSYNRLVTLPPSIGTLPHLQMLDLAVNDLFDVPSHLTTLRQLRDLDLAANHIRVLPDRIDDLPLERLCLDDNPLDGVPAPLLRAHTRSGQPSLPDLEYLAISRTGIASLPQGIGHHTRLDVIEIDGNPRLDALPDDLTRLVNLRELQIERCGLVELPPVLAGMRPNTIARLNGNPLSNNALATIEARNTGRSDWRPASGARLTNEPAFNDADLDLEVEAWRSRARLPVSSAARRFWRQDLASKGTMDFALLLRRLAHTAAYRSGGQVMRSAMIRRVNDMLDSLEDAPELRASVVALATDGVETCVDRVQLCFDSIRTTVALHRIESEGGLSAGTALLRMRDTFRREHIANAAQSDLQQRIEQIQSGAGPSSGRQPPSQDLVEIELAYLTGIGEYGIHLIDEAQRMMFVRYADVARASIARVAIDIRAAERLHLSAYMVERDAWRSYLERHFRAEYEAVCQTFDDRIPMPPDSSEPEIVSAFESEAAEWGEQRKHAIDRWRLDTTNRLIHEHALFERRD</sequence>
<evidence type="ECO:0000256" key="3">
    <source>
        <dbReference type="PROSITE-ProRule" id="PRU01398"/>
    </source>
</evidence>
<dbReference type="GO" id="GO:0005576">
    <property type="term" value="C:extracellular region"/>
    <property type="evidence" value="ECO:0007669"/>
    <property type="project" value="UniProtKB-UniRule"/>
</dbReference>
<feature type="compositionally biased region" description="Basic residues" evidence="4">
    <location>
        <begin position="1"/>
        <end position="11"/>
    </location>
</feature>
<dbReference type="Gene3D" id="1.20.58.360">
    <property type="entry name" value="Shigella T3SS effector IpaH defines"/>
    <property type="match status" value="1"/>
</dbReference>
<dbReference type="PANTHER" id="PTHR48051:SF1">
    <property type="entry name" value="RAS SUPPRESSOR PROTEIN 1"/>
    <property type="match status" value="1"/>
</dbReference>
<evidence type="ECO:0000313" key="7">
    <source>
        <dbReference type="Proteomes" id="UP000270342"/>
    </source>
</evidence>
<dbReference type="InterPro" id="IPR029487">
    <property type="entry name" value="NEL_dom"/>
</dbReference>
<evidence type="ECO:0000256" key="1">
    <source>
        <dbReference type="ARBA" id="ARBA00022614"/>
    </source>
</evidence>
<evidence type="ECO:0000313" key="6">
    <source>
        <dbReference type="EMBL" id="RKP54526.1"/>
    </source>
</evidence>
<dbReference type="PROSITE" id="PS51450">
    <property type="entry name" value="LRR"/>
    <property type="match status" value="4"/>
</dbReference>
<dbReference type="Pfam" id="PF13855">
    <property type="entry name" value="LRR_8"/>
    <property type="match status" value="1"/>
</dbReference>
<keyword evidence="3" id="KW-0808">Transferase</keyword>
<dbReference type="InterPro" id="IPR001611">
    <property type="entry name" value="Leu-rich_rpt"/>
</dbReference>
<dbReference type="GO" id="GO:0004842">
    <property type="term" value="F:ubiquitin-protein transferase activity"/>
    <property type="evidence" value="ECO:0007669"/>
    <property type="project" value="UniProtKB-UniRule"/>
</dbReference>
<keyword evidence="7" id="KW-1185">Reference proteome</keyword>
<keyword evidence="3" id="KW-0832">Ubl conjugation</keyword>
<dbReference type="InterPro" id="IPR003591">
    <property type="entry name" value="Leu-rich_rpt_typical-subtyp"/>
</dbReference>
<dbReference type="SMART" id="SM00369">
    <property type="entry name" value="LRR_TYP"/>
    <property type="match status" value="8"/>
</dbReference>
<evidence type="ECO:0000256" key="4">
    <source>
        <dbReference type="SAM" id="MobiDB-lite"/>
    </source>
</evidence>
<organism evidence="6 7">
    <name type="scientific">Pararobbsia silviterrae</name>
    <dbReference type="NCBI Taxonomy" id="1792498"/>
    <lineage>
        <taxon>Bacteria</taxon>
        <taxon>Pseudomonadati</taxon>
        <taxon>Pseudomonadota</taxon>
        <taxon>Betaproteobacteria</taxon>
        <taxon>Burkholderiales</taxon>
        <taxon>Burkholderiaceae</taxon>
        <taxon>Pararobbsia</taxon>
    </lineage>
</organism>
<comment type="caution">
    <text evidence="6">The sequence shown here is derived from an EMBL/GenBank/DDBJ whole genome shotgun (WGS) entry which is preliminary data.</text>
</comment>
<dbReference type="SMART" id="SM00364">
    <property type="entry name" value="LRR_BAC"/>
    <property type="match status" value="3"/>
</dbReference>
<keyword evidence="3" id="KW-0964">Secreted</keyword>
<comment type="PTM">
    <text evidence="3">Ubiquitinated in the presence of host E1 ubiquitin-activating enzyme, E2 ubiquitin-conjugating enzyme and ubiquitin.</text>
</comment>
<feature type="compositionally biased region" description="Basic and acidic residues" evidence="4">
    <location>
        <begin position="31"/>
        <end position="44"/>
    </location>
</feature>
<accession>A0A494Y3N0</accession>
<dbReference type="EMBL" id="RBZU01000005">
    <property type="protein sequence ID" value="RKP54526.1"/>
    <property type="molecule type" value="Genomic_DNA"/>
</dbReference>
<dbReference type="GO" id="GO:0016567">
    <property type="term" value="P:protein ubiquitination"/>
    <property type="evidence" value="ECO:0007669"/>
    <property type="project" value="InterPro"/>
</dbReference>
<feature type="active site" description="Glycyl thioester intermediate" evidence="3">
    <location>
        <position position="1953"/>
    </location>
</feature>
<dbReference type="InterPro" id="IPR050216">
    <property type="entry name" value="LRR_domain-containing"/>
</dbReference>
<reference evidence="6 7" key="1">
    <citation type="submission" date="2018-10" db="EMBL/GenBank/DDBJ databases">
        <title>Robbsia sp. DHC34, isolated from soil.</title>
        <authorList>
            <person name="Gao Z.-H."/>
            <person name="Qiu L.-H."/>
        </authorList>
    </citation>
    <scope>NUCLEOTIDE SEQUENCE [LARGE SCALE GENOMIC DNA]</scope>
    <source>
        <strain evidence="6 7">DHC34</strain>
    </source>
</reference>